<dbReference type="SMART" id="SM00857">
    <property type="entry name" value="Resolvase"/>
    <property type="match status" value="1"/>
</dbReference>
<protein>
    <submittedName>
        <fullName evidence="8">Recombinase family protein</fullName>
    </submittedName>
</protein>
<evidence type="ECO:0000256" key="1">
    <source>
        <dbReference type="ARBA" id="ARBA00009913"/>
    </source>
</evidence>
<dbReference type="EMBL" id="RSEC01000002">
    <property type="protein sequence ID" value="RSD26452.1"/>
    <property type="molecule type" value="Genomic_DNA"/>
</dbReference>
<dbReference type="Pfam" id="PF00239">
    <property type="entry name" value="Resolvase"/>
    <property type="match status" value="1"/>
</dbReference>
<evidence type="ECO:0000313" key="9">
    <source>
        <dbReference type="Proteomes" id="UP000267081"/>
    </source>
</evidence>
<dbReference type="CDD" id="cd00569">
    <property type="entry name" value="HTH_Hin_like"/>
    <property type="match status" value="1"/>
</dbReference>
<dbReference type="InterPro" id="IPR006120">
    <property type="entry name" value="Resolvase_HTH_dom"/>
</dbReference>
<accession>A0A427TQ61</accession>
<evidence type="ECO:0000256" key="3">
    <source>
        <dbReference type="ARBA" id="ARBA00023125"/>
    </source>
</evidence>
<evidence type="ECO:0000256" key="6">
    <source>
        <dbReference type="PROSITE-ProRule" id="PRU10137"/>
    </source>
</evidence>
<evidence type="ECO:0000259" key="7">
    <source>
        <dbReference type="PROSITE" id="PS51736"/>
    </source>
</evidence>
<dbReference type="Proteomes" id="UP000267081">
    <property type="component" value="Unassembled WGS sequence"/>
</dbReference>
<dbReference type="OrthoDB" id="3405463at2"/>
<dbReference type="AlphaFoldDB" id="A0A427TQ61"/>
<feature type="domain" description="Resolvase/invertase-type recombinase catalytic" evidence="7">
    <location>
        <begin position="1"/>
        <end position="140"/>
    </location>
</feature>
<evidence type="ECO:0000256" key="2">
    <source>
        <dbReference type="ARBA" id="ARBA00022908"/>
    </source>
</evidence>
<dbReference type="InterPro" id="IPR009057">
    <property type="entry name" value="Homeodomain-like_sf"/>
</dbReference>
<dbReference type="CDD" id="cd03768">
    <property type="entry name" value="SR_ResInv"/>
    <property type="match status" value="1"/>
</dbReference>
<dbReference type="PANTHER" id="PTHR30461:SF26">
    <property type="entry name" value="RESOLVASE HOMOLOG YNEB"/>
    <property type="match status" value="1"/>
</dbReference>
<dbReference type="GO" id="GO:0003677">
    <property type="term" value="F:DNA binding"/>
    <property type="evidence" value="ECO:0007669"/>
    <property type="project" value="UniProtKB-KW"/>
</dbReference>
<evidence type="ECO:0000313" key="8">
    <source>
        <dbReference type="EMBL" id="RSD26452.1"/>
    </source>
</evidence>
<dbReference type="InterPro" id="IPR050639">
    <property type="entry name" value="SSR_resolvase"/>
</dbReference>
<gene>
    <name evidence="8" type="ORF">EIY87_00015</name>
</gene>
<keyword evidence="2" id="KW-0229">DNA integration</keyword>
<name>A0A427TQ61_9PSEU</name>
<keyword evidence="4" id="KW-0233">DNA recombination</keyword>
<evidence type="ECO:0000256" key="4">
    <source>
        <dbReference type="ARBA" id="ARBA00023172"/>
    </source>
</evidence>
<dbReference type="GO" id="GO:0000150">
    <property type="term" value="F:DNA strand exchange activity"/>
    <property type="evidence" value="ECO:0007669"/>
    <property type="project" value="InterPro"/>
</dbReference>
<dbReference type="GO" id="GO:0015074">
    <property type="term" value="P:DNA integration"/>
    <property type="evidence" value="ECO:0007669"/>
    <property type="project" value="UniProtKB-KW"/>
</dbReference>
<keyword evidence="9" id="KW-1185">Reference proteome</keyword>
<dbReference type="Gene3D" id="3.40.50.1390">
    <property type="entry name" value="Resolvase, N-terminal catalytic domain"/>
    <property type="match status" value="1"/>
</dbReference>
<evidence type="ECO:0000256" key="5">
    <source>
        <dbReference type="PIRSR" id="PIRSR606118-50"/>
    </source>
</evidence>
<dbReference type="InterPro" id="IPR006119">
    <property type="entry name" value="Resolv_N"/>
</dbReference>
<dbReference type="InterPro" id="IPR036162">
    <property type="entry name" value="Resolvase-like_N_sf"/>
</dbReference>
<dbReference type="Gene3D" id="1.10.10.60">
    <property type="entry name" value="Homeodomain-like"/>
    <property type="match status" value="1"/>
</dbReference>
<sequence length="215" mass="23594">MELGYARVSTKKQDLTRQLDALAAAGIPDERIFVDKRTGANTERDGWKRLLAYVRPGDTITASNLDRLGRNMRECLNIVHDLTEEDIGVRTLSDPFPIDTRDDSPMAQIAVAMLALFAQMERTFMLERAAGARAALEARGGSPGRPRKLSDDALRAAKAAVNSGMDVDAVAKLHGVSRATLYRYLAELEAEQLLAEAATLDDDQDHDPDGERRTA</sequence>
<comment type="caution">
    <text evidence="8">The sequence shown here is derived from an EMBL/GenBank/DDBJ whole genome shotgun (WGS) entry which is preliminary data.</text>
</comment>
<dbReference type="PANTHER" id="PTHR30461">
    <property type="entry name" value="DNA-INVERTASE FROM LAMBDOID PROPHAGE"/>
    <property type="match status" value="1"/>
</dbReference>
<dbReference type="Pfam" id="PF02796">
    <property type="entry name" value="HTH_7"/>
    <property type="match status" value="1"/>
</dbReference>
<dbReference type="PROSITE" id="PS51736">
    <property type="entry name" value="RECOMBINASES_3"/>
    <property type="match status" value="1"/>
</dbReference>
<feature type="active site" description="O-(5'-phospho-DNA)-serine intermediate" evidence="5 6">
    <location>
        <position position="9"/>
    </location>
</feature>
<dbReference type="PROSITE" id="PS00397">
    <property type="entry name" value="RECOMBINASES_1"/>
    <property type="match status" value="1"/>
</dbReference>
<dbReference type="SUPFAM" id="SSF46689">
    <property type="entry name" value="Homeodomain-like"/>
    <property type="match status" value="1"/>
</dbReference>
<dbReference type="InterPro" id="IPR006118">
    <property type="entry name" value="Recombinase_CS"/>
</dbReference>
<proteinExistence type="inferred from homology"/>
<reference evidence="8 9" key="1">
    <citation type="submission" date="2018-12" db="EMBL/GenBank/DDBJ databases">
        <title>Amycolatopsis eburnea sp. nov. actinomycete associate with arbuscular mycorrhiza fungal spore.</title>
        <authorList>
            <person name="Lumyong S."/>
            <person name="Chaiya L."/>
        </authorList>
    </citation>
    <scope>NUCLEOTIDE SEQUENCE [LARGE SCALE GENOMIC DNA]</scope>
    <source>
        <strain evidence="8 9">GLM-1</strain>
    </source>
</reference>
<keyword evidence="3" id="KW-0238">DNA-binding</keyword>
<dbReference type="SUPFAM" id="SSF53041">
    <property type="entry name" value="Resolvase-like"/>
    <property type="match status" value="1"/>
</dbReference>
<comment type="similarity">
    <text evidence="1">Belongs to the site-specific recombinase resolvase family.</text>
</comment>
<organism evidence="8 9">
    <name type="scientific">Amycolatopsis eburnea</name>
    <dbReference type="NCBI Taxonomy" id="2267691"/>
    <lineage>
        <taxon>Bacteria</taxon>
        <taxon>Bacillati</taxon>
        <taxon>Actinomycetota</taxon>
        <taxon>Actinomycetes</taxon>
        <taxon>Pseudonocardiales</taxon>
        <taxon>Pseudonocardiaceae</taxon>
        <taxon>Amycolatopsis</taxon>
    </lineage>
</organism>